<evidence type="ECO:0000256" key="6">
    <source>
        <dbReference type="ARBA" id="ARBA00022670"/>
    </source>
</evidence>
<evidence type="ECO:0000256" key="5">
    <source>
        <dbReference type="ARBA" id="ARBA00022645"/>
    </source>
</evidence>
<dbReference type="Gene3D" id="3.30.1390.30">
    <property type="entry name" value="Penicillin-binding protein 2a, domain 3"/>
    <property type="match status" value="1"/>
</dbReference>
<evidence type="ECO:0000256" key="3">
    <source>
        <dbReference type="ARBA" id="ARBA00022475"/>
    </source>
</evidence>
<evidence type="ECO:0000313" key="18">
    <source>
        <dbReference type="Proteomes" id="UP000199517"/>
    </source>
</evidence>
<reference evidence="18" key="1">
    <citation type="submission" date="2016-10" db="EMBL/GenBank/DDBJ databases">
        <authorList>
            <person name="Varghese N."/>
            <person name="Submissions S."/>
        </authorList>
    </citation>
    <scope>NUCLEOTIDE SEQUENCE [LARGE SCALE GENOMIC DNA]</scope>
    <source>
        <strain evidence="18">DSM 7481</strain>
    </source>
</reference>
<keyword evidence="7 14" id="KW-0812">Transmembrane</keyword>
<evidence type="ECO:0000256" key="11">
    <source>
        <dbReference type="ARBA" id="ARBA00022989"/>
    </source>
</evidence>
<evidence type="ECO:0000256" key="13">
    <source>
        <dbReference type="ARBA" id="ARBA00023316"/>
    </source>
</evidence>
<keyword evidence="6 14" id="KW-0645">Protease</keyword>
<dbReference type="RefSeq" id="WP_092951246.1">
    <property type="nucleotide sequence ID" value="NZ_FOMQ01000005.1"/>
</dbReference>
<dbReference type="GO" id="GO:0008658">
    <property type="term" value="F:penicillin binding"/>
    <property type="evidence" value="ECO:0007669"/>
    <property type="project" value="InterPro"/>
</dbReference>
<evidence type="ECO:0000256" key="8">
    <source>
        <dbReference type="ARBA" id="ARBA00022801"/>
    </source>
</evidence>
<keyword evidence="18" id="KW-1185">Reference proteome</keyword>
<keyword evidence="9 14" id="KW-0133">Cell shape</keyword>
<dbReference type="PANTHER" id="PTHR30627">
    <property type="entry name" value="PEPTIDOGLYCAN D,D-TRANSPEPTIDASE"/>
    <property type="match status" value="1"/>
</dbReference>
<dbReference type="GO" id="GO:0006508">
    <property type="term" value="P:proteolysis"/>
    <property type="evidence" value="ECO:0007669"/>
    <property type="project" value="UniProtKB-KW"/>
</dbReference>
<evidence type="ECO:0000259" key="16">
    <source>
        <dbReference type="Pfam" id="PF03717"/>
    </source>
</evidence>
<dbReference type="Pfam" id="PF03717">
    <property type="entry name" value="PBP_dimer"/>
    <property type="match status" value="1"/>
</dbReference>
<dbReference type="HAMAP" id="MF_02081">
    <property type="entry name" value="MrdA_transpept"/>
    <property type="match status" value="1"/>
</dbReference>
<evidence type="ECO:0000259" key="15">
    <source>
        <dbReference type="Pfam" id="PF00905"/>
    </source>
</evidence>
<dbReference type="PANTHER" id="PTHR30627:SF2">
    <property type="entry name" value="PEPTIDOGLYCAN D,D-TRANSPEPTIDASE MRDA"/>
    <property type="match status" value="1"/>
</dbReference>
<dbReference type="SUPFAM" id="SSF56519">
    <property type="entry name" value="Penicillin binding protein dimerisation domain"/>
    <property type="match status" value="1"/>
</dbReference>
<keyword evidence="12 14" id="KW-0472">Membrane</keyword>
<keyword evidence="10 14" id="KW-0573">Peptidoglycan synthesis</keyword>
<dbReference type="Pfam" id="PF00905">
    <property type="entry name" value="Transpeptidase"/>
    <property type="match status" value="1"/>
</dbReference>
<dbReference type="InterPro" id="IPR050515">
    <property type="entry name" value="Beta-lactam/transpept"/>
</dbReference>
<keyword evidence="4 14" id="KW-0997">Cell inner membrane</keyword>
<dbReference type="InterPro" id="IPR005311">
    <property type="entry name" value="PBP_dimer"/>
</dbReference>
<dbReference type="OrthoDB" id="9789078at2"/>
<dbReference type="GO" id="GO:0009252">
    <property type="term" value="P:peptidoglycan biosynthetic process"/>
    <property type="evidence" value="ECO:0007669"/>
    <property type="project" value="UniProtKB-UniRule"/>
</dbReference>
<name>A0A1I1UHU2_9BURK</name>
<dbReference type="EMBL" id="FOMQ01000005">
    <property type="protein sequence ID" value="SFD70155.1"/>
    <property type="molecule type" value="Genomic_DNA"/>
</dbReference>
<proteinExistence type="inferred from homology"/>
<feature type="active site" description="Acyl-ester intermediate" evidence="14">
    <location>
        <position position="327"/>
    </location>
</feature>
<dbReference type="InterPro" id="IPR001460">
    <property type="entry name" value="PCN-bd_Tpept"/>
</dbReference>
<comment type="subcellular location">
    <subcellularLocation>
        <location evidence="14">Cell inner membrane</location>
        <topology evidence="14">Single-pass membrane protein</topology>
    </subcellularLocation>
    <subcellularLocation>
        <location evidence="2">Cell membrane</location>
    </subcellularLocation>
    <subcellularLocation>
        <location evidence="1">Membrane</location>
        <topology evidence="1">Single-pass membrane protein</topology>
    </subcellularLocation>
</comment>
<dbReference type="InterPro" id="IPR017790">
    <property type="entry name" value="Penicillin-binding_protein_2"/>
</dbReference>
<dbReference type="AlphaFoldDB" id="A0A1I1UHU2"/>
<dbReference type="GO" id="GO:0071555">
    <property type="term" value="P:cell wall organization"/>
    <property type="evidence" value="ECO:0007669"/>
    <property type="project" value="UniProtKB-KW"/>
</dbReference>
<dbReference type="UniPathway" id="UPA00219"/>
<dbReference type="NCBIfam" id="TIGR03423">
    <property type="entry name" value="pbp2_mrdA"/>
    <property type="match status" value="1"/>
</dbReference>
<evidence type="ECO:0000313" key="17">
    <source>
        <dbReference type="EMBL" id="SFD70155.1"/>
    </source>
</evidence>
<evidence type="ECO:0000256" key="10">
    <source>
        <dbReference type="ARBA" id="ARBA00022984"/>
    </source>
</evidence>
<dbReference type="Gene3D" id="3.40.710.10">
    <property type="entry name" value="DD-peptidase/beta-lactamase superfamily"/>
    <property type="match status" value="1"/>
</dbReference>
<evidence type="ECO:0000256" key="14">
    <source>
        <dbReference type="HAMAP-Rule" id="MF_02081"/>
    </source>
</evidence>
<evidence type="ECO:0000256" key="1">
    <source>
        <dbReference type="ARBA" id="ARBA00004167"/>
    </source>
</evidence>
<evidence type="ECO:0000256" key="9">
    <source>
        <dbReference type="ARBA" id="ARBA00022960"/>
    </source>
</evidence>
<dbReference type="Gene3D" id="3.90.1310.10">
    <property type="entry name" value="Penicillin-binding protein 2a (Domain 2)"/>
    <property type="match status" value="1"/>
</dbReference>
<evidence type="ECO:0000256" key="12">
    <source>
        <dbReference type="ARBA" id="ARBA00023136"/>
    </source>
</evidence>
<dbReference type="GO" id="GO:0071972">
    <property type="term" value="F:peptidoglycan L,D-transpeptidase activity"/>
    <property type="evidence" value="ECO:0007669"/>
    <property type="project" value="TreeGrafter"/>
</dbReference>
<comment type="similarity">
    <text evidence="14">Belongs to the transpeptidase family. MrdA subfamily.</text>
</comment>
<feature type="transmembrane region" description="Helical" evidence="14">
    <location>
        <begin position="18"/>
        <end position="38"/>
    </location>
</feature>
<dbReference type="InterPro" id="IPR012338">
    <property type="entry name" value="Beta-lactam/transpept-like"/>
</dbReference>
<organism evidence="17 18">
    <name type="scientific">Paracidovorax konjaci</name>
    <dbReference type="NCBI Taxonomy" id="32040"/>
    <lineage>
        <taxon>Bacteria</taxon>
        <taxon>Pseudomonadati</taxon>
        <taxon>Pseudomonadota</taxon>
        <taxon>Betaproteobacteria</taxon>
        <taxon>Burkholderiales</taxon>
        <taxon>Comamonadaceae</taxon>
        <taxon>Paracidovorax</taxon>
    </lineage>
</organism>
<dbReference type="InterPro" id="IPR036138">
    <property type="entry name" value="PBP_dimer_sf"/>
</dbReference>
<dbReference type="EC" id="3.4.16.4" evidence="14"/>
<protein>
    <recommendedName>
        <fullName evidence="14">Peptidoglycan D,D-transpeptidase MrdA</fullName>
        <ecNumber evidence="14">3.4.16.4</ecNumber>
    </recommendedName>
    <alternativeName>
        <fullName evidence="14">Penicillin-binding protein 2</fullName>
        <shortName evidence="14">PBP-2</shortName>
    </alternativeName>
</protein>
<evidence type="ECO:0000256" key="4">
    <source>
        <dbReference type="ARBA" id="ARBA00022519"/>
    </source>
</evidence>
<keyword evidence="11 14" id="KW-1133">Transmembrane helix</keyword>
<comment type="function">
    <text evidence="14">Catalyzes cross-linking of the peptidoglycan cell wall.</text>
</comment>
<keyword evidence="8 14" id="KW-0378">Hydrolase</keyword>
<dbReference type="GO" id="GO:0009002">
    <property type="term" value="F:serine-type D-Ala-D-Ala carboxypeptidase activity"/>
    <property type="evidence" value="ECO:0007669"/>
    <property type="project" value="UniProtKB-UniRule"/>
</dbReference>
<feature type="domain" description="Penicillin-binding protein dimerisation" evidence="16">
    <location>
        <begin position="61"/>
        <end position="235"/>
    </location>
</feature>
<feature type="domain" description="Penicillin-binding protein transpeptidase" evidence="15">
    <location>
        <begin position="268"/>
        <end position="606"/>
    </location>
</feature>
<dbReference type="STRING" id="32040.SAMN04489710_10547"/>
<dbReference type="SUPFAM" id="SSF56601">
    <property type="entry name" value="beta-lactamase/transpeptidase-like"/>
    <property type="match status" value="1"/>
</dbReference>
<dbReference type="GO" id="GO:0008360">
    <property type="term" value="P:regulation of cell shape"/>
    <property type="evidence" value="ECO:0007669"/>
    <property type="project" value="UniProtKB-KW"/>
</dbReference>
<accession>A0A1I1UHU2</accession>
<keyword evidence="3 14" id="KW-1003">Cell membrane</keyword>
<evidence type="ECO:0000256" key="2">
    <source>
        <dbReference type="ARBA" id="ARBA00004236"/>
    </source>
</evidence>
<gene>
    <name evidence="14" type="primary">mrdA</name>
    <name evidence="17" type="ORF">SAMN04489710_10547</name>
</gene>
<dbReference type="GO" id="GO:0005886">
    <property type="term" value="C:plasma membrane"/>
    <property type="evidence" value="ECO:0007669"/>
    <property type="project" value="UniProtKB-SubCell"/>
</dbReference>
<keyword evidence="5 14" id="KW-0121">Carboxypeptidase</keyword>
<sequence>MTELRNTEADLSRFRTRVIVVGLVVLLAMCLIVARLLVLQVVRHEDLADQAESNRTAVVPIVPNRGLIQDRNGVVLATNYSAYTLEITPSKVGSLEETIDELSKVVEIHARDRRRFKRLMDESRSFESLPIRTRLTDQEVARFTAQRYRFPGVDIKARLFRNYPLGDIGSHAIGYIGRINQREKERIEDSEDAANYRGTDHIGKLGIEQSQENTLHGLTGVERMETSAGGHAVRRLASHPATPGNTVMLSIDIKLQKLVEDMFGERRGALVAIDPRNGEILTLVSKPTFDPNLFVEGIDSENWQALNESIDKPLLNRALRGTYPPGSTYKPFMALGALQLNKRSPTQVYNDPGFYTYGGHTFRSHEGGLGGVDMHRAIQFSSNTYFYSLAVDMGVDAIHDFMKPLGFGQPTGIDINGEVRGVLPSTEWKRNTYKRPETRRWYSGETVSLGIGQGYNNFTMLQLAVAEATLANGGTRYTPHLVKAVRDTVTGQVTQIEQPPGVNLGFSRKNVDLVRNALVAVNKGGTGTRVFAGAPYTSAGKTGTAQAVSLGQNVKYNARALEEHQRDHSLFAAFAPAEEPRIALAVIVENAGFGAAHAAPIARRVFDYWLLGQYPNAQDMDAVRKGQAAAPIGTPLRAEDVQVVEP</sequence>
<keyword evidence="13 14" id="KW-0961">Cell wall biogenesis/degradation</keyword>
<comment type="pathway">
    <text evidence="14">Cell wall biogenesis; peptidoglycan biosynthesis.</text>
</comment>
<evidence type="ECO:0000256" key="7">
    <source>
        <dbReference type="ARBA" id="ARBA00022692"/>
    </source>
</evidence>
<comment type="caution">
    <text evidence="14">Lacks conserved residue(s) required for the propagation of feature annotation.</text>
</comment>
<comment type="catalytic activity">
    <reaction evidence="14">
        <text>Preferential cleavage: (Ac)2-L-Lys-D-Ala-|-D-Ala. Also transpeptidation of peptidyl-alanyl moieties that are N-acyl substituents of D-alanine.</text>
        <dbReference type="EC" id="3.4.16.4"/>
    </reaction>
</comment>
<dbReference type="Proteomes" id="UP000199517">
    <property type="component" value="Unassembled WGS sequence"/>
</dbReference>